<keyword evidence="6 16" id="KW-0677">Repeat</keyword>
<dbReference type="Gene3D" id="2.10.25.140">
    <property type="match status" value="1"/>
</dbReference>
<feature type="disulfide bond" evidence="15">
    <location>
        <begin position="181"/>
        <end position="193"/>
    </location>
</feature>
<feature type="disulfide bond" evidence="14">
    <location>
        <begin position="365"/>
        <end position="382"/>
    </location>
</feature>
<evidence type="ECO:0000256" key="11">
    <source>
        <dbReference type="ARBA" id="ARBA00023136"/>
    </source>
</evidence>
<feature type="domain" description="DSL" evidence="20">
    <location>
        <begin position="166"/>
        <end position="211"/>
    </location>
</feature>
<dbReference type="GO" id="GO:0007417">
    <property type="term" value="P:central nervous system development"/>
    <property type="evidence" value="ECO:0007669"/>
    <property type="project" value="UniProtKB-ARBA"/>
</dbReference>
<keyword evidence="22" id="KW-1185">Reference proteome</keyword>
<dbReference type="Gene3D" id="2.10.25.10">
    <property type="entry name" value="Laminin"/>
    <property type="match status" value="7"/>
</dbReference>
<evidence type="ECO:0000256" key="8">
    <source>
        <dbReference type="ARBA" id="ARBA00022837"/>
    </source>
</evidence>
<dbReference type="FunFam" id="2.10.25.10:FF:000004">
    <property type="entry name" value="Neurogenic locus notch 1"/>
    <property type="match status" value="1"/>
</dbReference>
<evidence type="ECO:0000256" key="5">
    <source>
        <dbReference type="ARBA" id="ARBA00022729"/>
    </source>
</evidence>
<feature type="disulfide bond" evidence="14">
    <location>
        <begin position="235"/>
        <end position="244"/>
    </location>
</feature>
<feature type="transmembrane region" description="Helical" evidence="17">
    <location>
        <begin position="535"/>
        <end position="558"/>
    </location>
</feature>
<evidence type="ECO:0000256" key="2">
    <source>
        <dbReference type="ARBA" id="ARBA00022473"/>
    </source>
</evidence>
<dbReference type="Gene3D" id="2.60.40.3510">
    <property type="match status" value="1"/>
</dbReference>
<feature type="disulfide bond" evidence="14">
    <location>
        <begin position="502"/>
        <end position="511"/>
    </location>
</feature>
<dbReference type="InterPro" id="IPR001881">
    <property type="entry name" value="EGF-like_Ca-bd_dom"/>
</dbReference>
<evidence type="ECO:0000256" key="6">
    <source>
        <dbReference type="ARBA" id="ARBA00022737"/>
    </source>
</evidence>
<dbReference type="FunFam" id="2.60.40.3510:FF:000003">
    <property type="entry name" value="Delta-like protein"/>
    <property type="match status" value="1"/>
</dbReference>
<feature type="domain" description="EGF-like" evidence="19">
    <location>
        <begin position="212"/>
        <end position="245"/>
    </location>
</feature>
<feature type="disulfide bond" evidence="14">
    <location>
        <begin position="460"/>
        <end position="469"/>
    </location>
</feature>
<dbReference type="OMA" id="ICLAGCT"/>
<comment type="caution">
    <text evidence="14">Lacks conserved residue(s) required for the propagation of feature annotation.</text>
</comment>
<dbReference type="InterPro" id="IPR009030">
    <property type="entry name" value="Growth_fac_rcpt_cys_sf"/>
</dbReference>
<feature type="chain" id="PRO_5025379555" description="Delta-like protein" evidence="18">
    <location>
        <begin position="18"/>
        <end position="746"/>
    </location>
</feature>
<dbReference type="GO" id="GO:0007219">
    <property type="term" value="P:Notch signaling pathway"/>
    <property type="evidence" value="ECO:0007669"/>
    <property type="project" value="InterPro"/>
</dbReference>
<dbReference type="PROSITE" id="PS01187">
    <property type="entry name" value="EGF_CA"/>
    <property type="match status" value="2"/>
</dbReference>
<feature type="disulfide bond" evidence="14">
    <location>
        <begin position="344"/>
        <end position="353"/>
    </location>
</feature>
<dbReference type="Pfam" id="PF00008">
    <property type="entry name" value="EGF"/>
    <property type="match status" value="4"/>
</dbReference>
<feature type="disulfide bond" evidence="14">
    <location>
        <begin position="422"/>
        <end position="431"/>
    </location>
</feature>
<dbReference type="PROSITE" id="PS50026">
    <property type="entry name" value="EGF_3"/>
    <property type="match status" value="7"/>
</dbReference>
<keyword evidence="5 16" id="KW-0732">Signal</keyword>
<feature type="domain" description="EGF-like" evidence="19">
    <location>
        <begin position="356"/>
        <end position="394"/>
    </location>
</feature>
<evidence type="ECO:0000313" key="21">
    <source>
        <dbReference type="Ensembl" id="ENSSTUP00000091760.1"/>
    </source>
</evidence>
<dbReference type="FunFam" id="2.10.25.10:FF:000012">
    <property type="entry name" value="Delta-like protein"/>
    <property type="match status" value="3"/>
</dbReference>
<dbReference type="InterPro" id="IPR013032">
    <property type="entry name" value="EGF-like_CS"/>
</dbReference>
<dbReference type="PROSITE" id="PS00010">
    <property type="entry name" value="ASX_HYDROXYL"/>
    <property type="match status" value="2"/>
</dbReference>
<evidence type="ECO:0000256" key="7">
    <source>
        <dbReference type="ARBA" id="ARBA00022782"/>
    </source>
</evidence>
<evidence type="ECO:0000256" key="12">
    <source>
        <dbReference type="ARBA" id="ARBA00023157"/>
    </source>
</evidence>
<feature type="disulfide bond" evidence="14">
    <location>
        <begin position="384"/>
        <end position="393"/>
    </location>
</feature>
<dbReference type="CDD" id="cd00054">
    <property type="entry name" value="EGF_CA"/>
    <property type="match status" value="4"/>
</dbReference>
<feature type="domain" description="EGF-like" evidence="19">
    <location>
        <begin position="278"/>
        <end position="316"/>
    </location>
</feature>
<accession>A0A674D757</accession>
<sequence>MAAWFTFTIAFSTTVLTQVFGSGVFEIDLHEFKNSKGLLQNGNSCRLNCRTFFRVCLKNYQAVVSPGDCIFGNALTPVLGTNSFSSMDGGAFSRPIRLPFNFGWPGSFSLIIEAWYSPSTDLPVDTSNPEMLISFFSIQRQLGVGTAWSLDVQSARQTELRYSYRFICNDNYYGESCSKICTPRDDRFGHYTCDLDDGQLSCLPGWKGEYCEESICLEGCSEGNGNCSRPGECVCREGWQGPFCDECKKYPACKHGTCQQPWQCNCKEGWGGLFCDQDLNFCTHHRPCVNGATCMNTGQGSYTCTCPPGFTGVNCELELQECDSDPCKNGGLCTNLDVGYRCSCPQGFEGSNCEHSLLTCADSPCFHSGQCHQKDNGRSYICECPPGYTGLNCEKRVDKCTSLPCANGGLCLIHGGVRLCSCRSGFTGQRCEININECAGNPCTNGGTCLDRINDYTCACPPGYAGRNCDRSLDECSIRPCLNGGLCTGGGGPGKPPATCICPAGFTGTRCQFFAVTLPVGGERINGEGQDGFQWAAVSLAVGLVALLVLLCMVGLALRHIHRQTGMDRGDGETMNNLSNVQRDNLIPASQLKNTNQKVGLEVDCESEKSNFIHKNYQLDLYSNAKSKELKDDTSQEDKSKSHVIYDKCLEEKIPLSRMYSEKSECRISTICSPRDSQIYQSVFVIGDERRTCVIATEVRINTYQKIYIYFFISTYFAVSPLQRFMSHLWSITNAVHLFLVMLCFL</sequence>
<dbReference type="PROSITE" id="PS51051">
    <property type="entry name" value="DSL"/>
    <property type="match status" value="1"/>
</dbReference>
<keyword evidence="8" id="KW-0106">Calcium</keyword>
<feature type="disulfide bond" evidence="14">
    <location>
        <begin position="306"/>
        <end position="315"/>
    </location>
</feature>
<dbReference type="FunFam" id="2.10.25.10:FF:000018">
    <property type="entry name" value="Delta-like 1"/>
    <property type="match status" value="1"/>
</dbReference>
<dbReference type="Pfam" id="PF01414">
    <property type="entry name" value="DSL"/>
    <property type="match status" value="1"/>
</dbReference>
<name>A0A674D757_SALTR</name>
<dbReference type="InterPro" id="IPR000742">
    <property type="entry name" value="EGF"/>
</dbReference>
<dbReference type="SMART" id="SM00181">
    <property type="entry name" value="EGF"/>
    <property type="match status" value="9"/>
</dbReference>
<dbReference type="InterPro" id="IPR000152">
    <property type="entry name" value="EGF-type_Asp/Asn_hydroxyl_site"/>
</dbReference>
<evidence type="ECO:0000256" key="15">
    <source>
        <dbReference type="PROSITE-ProRule" id="PRU00377"/>
    </source>
</evidence>
<dbReference type="InterPro" id="IPR018097">
    <property type="entry name" value="EGF_Ca-bd_CS"/>
</dbReference>
<dbReference type="Ensembl" id="ENSSTUT00000097636.1">
    <property type="protein sequence ID" value="ENSSTUP00000091760.1"/>
    <property type="gene ID" value="ENSSTUG00000040339.1"/>
</dbReference>
<dbReference type="PANTHER" id="PTHR24049:SF30">
    <property type="match status" value="1"/>
</dbReference>
<keyword evidence="13" id="KW-0325">Glycoprotein</keyword>
<evidence type="ECO:0000256" key="18">
    <source>
        <dbReference type="SAM" id="SignalP"/>
    </source>
</evidence>
<proteinExistence type="predicted"/>
<dbReference type="InParanoid" id="A0A674D757"/>
<evidence type="ECO:0000256" key="9">
    <source>
        <dbReference type="ARBA" id="ARBA00022843"/>
    </source>
</evidence>
<gene>
    <name evidence="21" type="primary">LOC115184025</name>
</gene>
<dbReference type="Pfam" id="PF21700">
    <property type="entry name" value="EGF_DL_JAG"/>
    <property type="match status" value="1"/>
</dbReference>
<comment type="subcellular location">
    <subcellularLocation>
        <location evidence="1 16">Membrane</location>
        <topology evidence="1 16">Single-pass type I membrane protein</topology>
    </subcellularLocation>
</comment>
<dbReference type="GeneTree" id="ENSGT00940000167177"/>
<dbReference type="PROSITE" id="PS01186">
    <property type="entry name" value="EGF_2"/>
    <property type="match status" value="7"/>
</dbReference>
<keyword evidence="11 16" id="KW-0472">Membrane</keyword>
<dbReference type="InterPro" id="IPR011651">
    <property type="entry name" value="Notch_ligand_N"/>
</dbReference>
<evidence type="ECO:0000256" key="3">
    <source>
        <dbReference type="ARBA" id="ARBA00022536"/>
    </source>
</evidence>
<reference evidence="21" key="2">
    <citation type="submission" date="2025-09" db="UniProtKB">
        <authorList>
            <consortium name="Ensembl"/>
        </authorList>
    </citation>
    <scope>IDENTIFICATION</scope>
</reference>
<keyword evidence="9" id="KW-0832">Ubl conjugation</keyword>
<keyword evidence="7" id="KW-0221">Differentiation</keyword>
<dbReference type="InterPro" id="IPR051022">
    <property type="entry name" value="Notch_Cell-Fate_Det"/>
</dbReference>
<dbReference type="InterPro" id="IPR001774">
    <property type="entry name" value="DSL"/>
</dbReference>
<evidence type="ECO:0000256" key="10">
    <source>
        <dbReference type="ARBA" id="ARBA00022989"/>
    </source>
</evidence>
<feature type="transmembrane region" description="Helical" evidence="17">
    <location>
        <begin position="707"/>
        <end position="723"/>
    </location>
</feature>
<dbReference type="AlphaFoldDB" id="A0A674D757"/>
<dbReference type="GO" id="GO:0048513">
    <property type="term" value="P:animal organ development"/>
    <property type="evidence" value="ECO:0007669"/>
    <property type="project" value="UniProtKB-ARBA"/>
</dbReference>
<feature type="disulfide bond" evidence="15">
    <location>
        <begin position="202"/>
        <end position="211"/>
    </location>
</feature>
<keyword evidence="10 16" id="KW-1133">Transmembrane helix</keyword>
<feature type="domain" description="EGF-like" evidence="19">
    <location>
        <begin position="434"/>
        <end position="470"/>
    </location>
</feature>
<dbReference type="SUPFAM" id="SSF57184">
    <property type="entry name" value="Growth factor receptor domain"/>
    <property type="match status" value="1"/>
</dbReference>
<feature type="domain" description="EGF-like" evidence="19">
    <location>
        <begin position="472"/>
        <end position="512"/>
    </location>
</feature>
<evidence type="ECO:0000259" key="20">
    <source>
        <dbReference type="PROSITE" id="PS51051"/>
    </source>
</evidence>
<evidence type="ECO:0000256" key="13">
    <source>
        <dbReference type="ARBA" id="ARBA00023180"/>
    </source>
</evidence>
<dbReference type="GO" id="GO:0016020">
    <property type="term" value="C:membrane"/>
    <property type="evidence" value="ECO:0007669"/>
    <property type="project" value="UniProtKB-SubCell"/>
</dbReference>
<feature type="signal peptide" evidence="18">
    <location>
        <begin position="1"/>
        <end position="17"/>
    </location>
</feature>
<evidence type="ECO:0000256" key="16">
    <source>
        <dbReference type="RuleBase" id="RU280815"/>
    </source>
</evidence>
<dbReference type="GO" id="GO:0005509">
    <property type="term" value="F:calcium ion binding"/>
    <property type="evidence" value="ECO:0007669"/>
    <property type="project" value="InterPro"/>
</dbReference>
<dbReference type="PANTHER" id="PTHR24049">
    <property type="entry name" value="CRUMBS FAMILY MEMBER"/>
    <property type="match status" value="1"/>
</dbReference>
<dbReference type="SMART" id="SM00051">
    <property type="entry name" value="DSL"/>
    <property type="match status" value="1"/>
</dbReference>
<dbReference type="Proteomes" id="UP000472277">
    <property type="component" value="Unassembled WGS sequence"/>
</dbReference>
<comment type="function">
    <text evidence="16">Putative Notch ligand involved in the mediation of Notch signaling.</text>
</comment>
<dbReference type="GO" id="GO:0030154">
    <property type="term" value="P:cell differentiation"/>
    <property type="evidence" value="ECO:0007669"/>
    <property type="project" value="UniProtKB-KW"/>
</dbReference>
<feature type="domain" description="EGF-like" evidence="19">
    <location>
        <begin position="396"/>
        <end position="432"/>
    </location>
</feature>
<dbReference type="FunFam" id="2.10.25.10:FF:000064">
    <property type="entry name" value="Delta-like protein"/>
    <property type="match status" value="1"/>
</dbReference>
<dbReference type="PROSITE" id="PS00022">
    <property type="entry name" value="EGF_1"/>
    <property type="match status" value="8"/>
</dbReference>
<protein>
    <recommendedName>
        <fullName evidence="16">Delta-like protein</fullName>
    </recommendedName>
</protein>
<keyword evidence="12 14" id="KW-1015">Disulfide bond</keyword>
<evidence type="ECO:0000259" key="19">
    <source>
        <dbReference type="PROSITE" id="PS50026"/>
    </source>
</evidence>
<evidence type="ECO:0000256" key="4">
    <source>
        <dbReference type="ARBA" id="ARBA00022692"/>
    </source>
</evidence>
<feature type="disulfide bond" evidence="15">
    <location>
        <begin position="168"/>
        <end position="177"/>
    </location>
</feature>
<evidence type="ECO:0000256" key="14">
    <source>
        <dbReference type="PROSITE-ProRule" id="PRU00076"/>
    </source>
</evidence>
<evidence type="ECO:0000256" key="17">
    <source>
        <dbReference type="SAM" id="Phobius"/>
    </source>
</evidence>
<dbReference type="SMART" id="SM00179">
    <property type="entry name" value="EGF_CA"/>
    <property type="match status" value="6"/>
</dbReference>
<dbReference type="FunFam" id="2.10.25.140:FF:000001">
    <property type="entry name" value="Delta-like protein"/>
    <property type="match status" value="1"/>
</dbReference>
<dbReference type="SUPFAM" id="SSF57196">
    <property type="entry name" value="EGF/Laminin"/>
    <property type="match status" value="3"/>
</dbReference>
<dbReference type="Pfam" id="PF12661">
    <property type="entry name" value="hEGF"/>
    <property type="match status" value="1"/>
</dbReference>
<keyword evidence="3 14" id="KW-0245">EGF-like domain</keyword>
<feature type="domain" description="EGF-like" evidence="19">
    <location>
        <begin position="318"/>
        <end position="354"/>
    </location>
</feature>
<reference evidence="21" key="1">
    <citation type="submission" date="2025-08" db="UniProtKB">
        <authorList>
            <consortium name="Ensembl"/>
        </authorList>
    </citation>
    <scope>IDENTIFICATION</scope>
</reference>
<organism evidence="21 22">
    <name type="scientific">Salmo trutta</name>
    <name type="common">Brown trout</name>
    <dbReference type="NCBI Taxonomy" id="8032"/>
    <lineage>
        <taxon>Eukaryota</taxon>
        <taxon>Metazoa</taxon>
        <taxon>Chordata</taxon>
        <taxon>Craniata</taxon>
        <taxon>Vertebrata</taxon>
        <taxon>Euteleostomi</taxon>
        <taxon>Actinopterygii</taxon>
        <taxon>Neopterygii</taxon>
        <taxon>Teleostei</taxon>
        <taxon>Protacanthopterygii</taxon>
        <taxon>Salmoniformes</taxon>
        <taxon>Salmonidae</taxon>
        <taxon>Salmoninae</taxon>
        <taxon>Salmo</taxon>
    </lineage>
</organism>
<evidence type="ECO:0000256" key="1">
    <source>
        <dbReference type="ARBA" id="ARBA00004479"/>
    </source>
</evidence>
<dbReference type="PRINTS" id="PR00010">
    <property type="entry name" value="EGFBLOOD"/>
</dbReference>
<dbReference type="Pfam" id="PF07657">
    <property type="entry name" value="MNNL"/>
    <property type="match status" value="1"/>
</dbReference>
<keyword evidence="2 16" id="KW-0217">Developmental protein</keyword>
<keyword evidence="4 16" id="KW-0812">Transmembrane</keyword>
<evidence type="ECO:0000313" key="22">
    <source>
        <dbReference type="Proteomes" id="UP000472277"/>
    </source>
</evidence>